<dbReference type="InterPro" id="IPR009081">
    <property type="entry name" value="PP-bd_ACP"/>
</dbReference>
<dbReference type="PROSITE" id="PS00455">
    <property type="entry name" value="AMP_BINDING"/>
    <property type="match status" value="1"/>
</dbReference>
<evidence type="ECO:0000256" key="6">
    <source>
        <dbReference type="ARBA" id="ARBA00022553"/>
    </source>
</evidence>
<comment type="cofactor">
    <cofactor evidence="1">
        <name>pantetheine 4'-phosphate</name>
        <dbReference type="ChEBI" id="CHEBI:47942"/>
    </cofactor>
</comment>
<keyword evidence="5" id="KW-0596">Phosphopantetheine</keyword>
<evidence type="ECO:0000256" key="4">
    <source>
        <dbReference type="ARBA" id="ARBA00016743"/>
    </source>
</evidence>
<dbReference type="FunFam" id="3.30.559.30:FF:000006">
    <property type="entry name" value="Yersiniabactin polyketide/non-ribosomal peptide synthetase"/>
    <property type="match status" value="1"/>
</dbReference>
<evidence type="ECO:0000259" key="10">
    <source>
        <dbReference type="PROSITE" id="PS50075"/>
    </source>
</evidence>
<dbReference type="InterPro" id="IPR020806">
    <property type="entry name" value="PKS_PP-bd"/>
</dbReference>
<dbReference type="InterPro" id="IPR042099">
    <property type="entry name" value="ANL_N_sf"/>
</dbReference>
<keyword evidence="6" id="KW-0597">Phosphoprotein</keyword>
<dbReference type="GO" id="GO:0009403">
    <property type="term" value="P:toxin biosynthetic process"/>
    <property type="evidence" value="ECO:0007669"/>
    <property type="project" value="UniProtKB-ARBA"/>
</dbReference>
<feature type="domain" description="Carrier" evidence="10">
    <location>
        <begin position="1421"/>
        <end position="1502"/>
    </location>
</feature>
<evidence type="ECO:0000256" key="5">
    <source>
        <dbReference type="ARBA" id="ARBA00022450"/>
    </source>
</evidence>
<dbReference type="GO" id="GO:0031177">
    <property type="term" value="F:phosphopantetheine binding"/>
    <property type="evidence" value="ECO:0007669"/>
    <property type="project" value="InterPro"/>
</dbReference>
<dbReference type="PANTHER" id="PTHR45527">
    <property type="entry name" value="NONRIBOSOMAL PEPTIDE SYNTHETASE"/>
    <property type="match status" value="1"/>
</dbReference>
<dbReference type="GO" id="GO:0043041">
    <property type="term" value="P:amino acid activation for nonribosomal peptide biosynthetic process"/>
    <property type="evidence" value="ECO:0007669"/>
    <property type="project" value="TreeGrafter"/>
</dbReference>
<dbReference type="SUPFAM" id="SSF53474">
    <property type="entry name" value="alpha/beta-Hydrolases"/>
    <property type="match status" value="1"/>
</dbReference>
<evidence type="ECO:0000256" key="3">
    <source>
        <dbReference type="ARBA" id="ARBA00007380"/>
    </source>
</evidence>
<dbReference type="GO" id="GO:0016874">
    <property type="term" value="F:ligase activity"/>
    <property type="evidence" value="ECO:0007669"/>
    <property type="project" value="UniProtKB-KW"/>
</dbReference>
<dbReference type="PROSITE" id="PS50075">
    <property type="entry name" value="CARRIER"/>
    <property type="match status" value="1"/>
</dbReference>
<evidence type="ECO:0000256" key="9">
    <source>
        <dbReference type="ARBA" id="ARBA00033440"/>
    </source>
</evidence>
<dbReference type="Gene3D" id="1.10.10.1830">
    <property type="entry name" value="Non-ribosomal peptide synthase, adenylation domain"/>
    <property type="match status" value="1"/>
</dbReference>
<dbReference type="CDD" id="cd19535">
    <property type="entry name" value="Cyc_NRPS"/>
    <property type="match status" value="1"/>
</dbReference>
<evidence type="ECO:0000256" key="1">
    <source>
        <dbReference type="ARBA" id="ARBA00001957"/>
    </source>
</evidence>
<comment type="pathway">
    <text evidence="2">Siderophore biosynthesis; mycobactin biosynthesis.</text>
</comment>
<dbReference type="GO" id="GO:0005737">
    <property type="term" value="C:cytoplasm"/>
    <property type="evidence" value="ECO:0007669"/>
    <property type="project" value="TreeGrafter"/>
</dbReference>
<dbReference type="NCBIfam" id="TIGR01733">
    <property type="entry name" value="AA-adenyl-dom"/>
    <property type="match status" value="1"/>
</dbReference>
<evidence type="ECO:0000313" key="11">
    <source>
        <dbReference type="EMBL" id="MCF1592143.1"/>
    </source>
</evidence>
<evidence type="ECO:0000313" key="12">
    <source>
        <dbReference type="Proteomes" id="UP001139384"/>
    </source>
</evidence>
<evidence type="ECO:0000256" key="7">
    <source>
        <dbReference type="ARBA" id="ARBA00022598"/>
    </source>
</evidence>
<dbReference type="InterPro" id="IPR045851">
    <property type="entry name" value="AMP-bd_C_sf"/>
</dbReference>
<dbReference type="InterPro" id="IPR010071">
    <property type="entry name" value="AA_adenyl_dom"/>
</dbReference>
<keyword evidence="12" id="KW-1185">Reference proteome</keyword>
<dbReference type="GO" id="GO:0017000">
    <property type="term" value="P:antibiotic biosynthetic process"/>
    <property type="evidence" value="ECO:0007669"/>
    <property type="project" value="UniProtKB-ARBA"/>
</dbReference>
<evidence type="ECO:0000256" key="8">
    <source>
        <dbReference type="ARBA" id="ARBA00022737"/>
    </source>
</evidence>
<dbReference type="Pfam" id="PF00668">
    <property type="entry name" value="Condensation"/>
    <property type="match status" value="1"/>
</dbReference>
<dbReference type="Gene3D" id="3.30.559.30">
    <property type="entry name" value="Nonribosomal peptide synthetase, condensation domain"/>
    <property type="match status" value="1"/>
</dbReference>
<dbReference type="InterPro" id="IPR023213">
    <property type="entry name" value="CAT-like_dom_sf"/>
</dbReference>
<dbReference type="EMBL" id="JAKEIP010000002">
    <property type="protein sequence ID" value="MCF1592143.1"/>
    <property type="molecule type" value="Genomic_DNA"/>
</dbReference>
<dbReference type="InterPro" id="IPR029063">
    <property type="entry name" value="SAM-dependent_MTases_sf"/>
</dbReference>
<dbReference type="SUPFAM" id="SSF56801">
    <property type="entry name" value="Acetyl-CoA synthetase-like"/>
    <property type="match status" value="1"/>
</dbReference>
<dbReference type="Proteomes" id="UP001139384">
    <property type="component" value="Unassembled WGS sequence"/>
</dbReference>
<evidence type="ECO:0000256" key="2">
    <source>
        <dbReference type="ARBA" id="ARBA00005102"/>
    </source>
</evidence>
<dbReference type="Pfam" id="PF00501">
    <property type="entry name" value="AMP-binding"/>
    <property type="match status" value="1"/>
</dbReference>
<sequence>MSAAELVSELAAAGVELWEEDGKLRFRAPQGALTDALREHLRAERDAVLAYLRDPFAEPLVPDPDGRHLPFPLTEVQSSYLLGRTDAFAYGGIGCHAYLEYELPGTVAPERAADAWRVLVERHEALRTVYHPEGQQVLKDLPPYSVPVERADEAERIRGELAQRTYDPAVWPLFDVRITHSAERLLVHVSVDLLVTDFSGVQQLLGELEQLCTEPDRPLVSVPVSFRDHVLAERRLRDSARWARDRAYWLDRLDTLPPAPELPVLAEESGGEVRFRRLADRLTSDEAAALRRRAAARDLTVSTVLLAAYAEVIGRWSAKPRFTLNLPVFAKRPVHPDIGRVVGDFTSVTLLAVEPDPWAPFTERARALGARLFEDLDHGLFSGVEVLREAGRRLAPALMPVVFTSTLQGTQAPESGPGRVVYGVTQTPQVWIDCQVMESGGEVLLGWDVREGVLPDGLVDDAFAAFAGLVRQLAVSDTPWSGADPVTLPAAQVARRAEVNATARPLPQGLLHERVFAAMDAHADHTAVIAPDRTLTYAELAGYARAVAGRLREAGVAPGDRVAIVMDKGWEQIPAVLGALDAGCVYVPVDTVHPPARRARVLASSGAVAVLTQGWRGDSYELPSIDVDALEPSDAVEPRPVDVDDPAYIIYTSGSTGEPKGVVVSHRAALNTVADIDDRFGVGPDDRVLGLAQLGFDLSVYDVFGPLAHGGALVLPDPERRGDPSHWAELAARHRVTLWNSVPAQLQMLHDYLASAAGSGDVAGLGALRLGLLSGDWIPVRLPDRVRALLPGLWLISLGGATEAAIWSIHHPIEQPVDPDRPSILYGRPLANQTFHVLDETLRPRPDWVPGELCIGGAGLALGYHGDAETTERRFVTHPVTGERLYRTGDLGRYLPSGDLEFLGREDGQVKIRGHRIELAEVEAALTDHQAVGAAAVLAVGGDPLDRRLVAFAEPARTEPARTEPARTGAGRVGAAGEVLARRARTVGDEAGVADPERIAEFARLLDAASLASMLGALRDRGLFTGTGAVHTAEEVAAAAAVPRHRRLMRRWLRVLHEEGLLEQESGSGHYRLSSAEPPSPTAAWDRIAAVWSDELGPRELLDYLRSNADQLVALMDDEVAAVDLLFPGARLETADAAYRENVMSAYLNRVLAEALRAEAEARPDGRPLRVLEVGAGTGASTVGALAALDGLPVEWLFTDLSPFFLDKARERFVADPRLGYGLYDVDGDPFEQGLAPNSFDVVVCAGVLNNARDTAAALAALRSLLTPGGLLLVTEPTREHYEILISQAFMMTGAEDLRHTDGTDQTFVTREQWLRLFTEAGGQGELCLPQPGHALEPLGQHAFAVRFKTDRAPVDTDGVEDHLAARLPVYMLPTALHVVDDLPLTPNGKVDRKTLASWAARIADRRTHETSTGGGGASDLAGDELEQRLADVAARALGVTAVPGTTSLFDLGADSLLLAQLSARLIEEVPEAADQQFDTLLRELLNRPTVADLARLLRGTGAADDTDTGGSVSALVPFGDAPDGGVLQVLVHEGIGTMAPYRELAAGLAAHGPLVGLAVGDVEACVGIPEDGFVERLAAEHVRRLTATGADRFRLTGYCLGGQLATEIARQLTESGAYVERLTVISSSPPAFVCEDELLIEHAFARVLGADPVAAGYPDDEEELGAALRAVLDATPARVPAGAFAALCGEPRLEAVARRMRALSEVPQAERLAAIGRTLGAGGEGDAGQVPGLYRVFRHAFAAASLHTVEPYAGDITLVQPRGRLRFLAGFGQEADELWREVCLGELTVADVDGDHFSCLRPPHVDQVAAAAAGDTP</sequence>
<organism evidence="11 12">
    <name type="scientific">Streptomyces muensis</name>
    <dbReference type="NCBI Taxonomy" id="1077944"/>
    <lineage>
        <taxon>Bacteria</taxon>
        <taxon>Bacillati</taxon>
        <taxon>Actinomycetota</taxon>
        <taxon>Actinomycetes</taxon>
        <taxon>Kitasatosporales</taxon>
        <taxon>Streptomycetaceae</taxon>
        <taxon>Streptomyces</taxon>
    </lineage>
</organism>
<dbReference type="SMART" id="SM00823">
    <property type="entry name" value="PKS_PP"/>
    <property type="match status" value="1"/>
</dbReference>
<dbReference type="Pfam" id="PF00550">
    <property type="entry name" value="PP-binding"/>
    <property type="match status" value="1"/>
</dbReference>
<dbReference type="InterPro" id="IPR029058">
    <property type="entry name" value="AB_hydrolase_fold"/>
</dbReference>
<dbReference type="InterPro" id="IPR001031">
    <property type="entry name" value="Thioesterase"/>
</dbReference>
<reference evidence="11" key="1">
    <citation type="submission" date="2022-01" db="EMBL/GenBank/DDBJ databases">
        <title>Draft Genome Sequences of Seven Type Strains of the Genus Streptomyces.</title>
        <authorList>
            <person name="Aziz S."/>
            <person name="Coretto E."/>
            <person name="Chronakova A."/>
            <person name="Sproer C."/>
            <person name="Huber K."/>
            <person name="Nouioui I."/>
            <person name="Gross H."/>
        </authorList>
    </citation>
    <scope>NUCLEOTIDE SEQUENCE</scope>
    <source>
        <strain evidence="11">DSM 103493</strain>
    </source>
</reference>
<dbReference type="InterPro" id="IPR000873">
    <property type="entry name" value="AMP-dep_synth/lig_dom"/>
</dbReference>
<dbReference type="Gene3D" id="1.10.1200.10">
    <property type="entry name" value="ACP-like"/>
    <property type="match status" value="1"/>
</dbReference>
<dbReference type="Gene3D" id="3.40.50.150">
    <property type="entry name" value="Vaccinia Virus protein VP39"/>
    <property type="match status" value="1"/>
</dbReference>
<comment type="caution">
    <text evidence="11">The sequence shown here is derived from an EMBL/GenBank/DDBJ whole genome shotgun (WGS) entry which is preliminary data.</text>
</comment>
<dbReference type="Pfam" id="PF00975">
    <property type="entry name" value="Thioesterase"/>
    <property type="match status" value="1"/>
</dbReference>
<dbReference type="InterPro" id="IPR044894">
    <property type="entry name" value="TubC_N_sf"/>
</dbReference>
<accession>A0A9X1PUW1</accession>
<dbReference type="Gene3D" id="3.40.50.1820">
    <property type="entry name" value="alpha/beta hydrolase"/>
    <property type="match status" value="1"/>
</dbReference>
<dbReference type="Gene3D" id="3.30.300.30">
    <property type="match status" value="2"/>
</dbReference>
<gene>
    <name evidence="11" type="ORF">L0P92_00950</name>
</gene>
<dbReference type="RefSeq" id="WP_234760428.1">
    <property type="nucleotide sequence ID" value="NZ_JAKEIP010000002.1"/>
</dbReference>
<dbReference type="InterPro" id="IPR036736">
    <property type="entry name" value="ACP-like_sf"/>
</dbReference>
<dbReference type="GO" id="GO:0000036">
    <property type="term" value="F:acyl carrier activity"/>
    <property type="evidence" value="ECO:0007669"/>
    <property type="project" value="TreeGrafter"/>
</dbReference>
<dbReference type="InterPro" id="IPR006162">
    <property type="entry name" value="Ppantetheine_attach_site"/>
</dbReference>
<dbReference type="InterPro" id="IPR013217">
    <property type="entry name" value="Methyltransf_12"/>
</dbReference>
<dbReference type="SUPFAM" id="SSF47336">
    <property type="entry name" value="ACP-like"/>
    <property type="match status" value="1"/>
</dbReference>
<dbReference type="Pfam" id="PF18563">
    <property type="entry name" value="TubC_N"/>
    <property type="match status" value="1"/>
</dbReference>
<dbReference type="FunFam" id="3.40.50.12780:FF:000012">
    <property type="entry name" value="Non-ribosomal peptide synthetase"/>
    <property type="match status" value="1"/>
</dbReference>
<keyword evidence="7" id="KW-0436">Ligase</keyword>
<dbReference type="PANTHER" id="PTHR45527:SF10">
    <property type="entry name" value="PYOCHELIN SYNTHASE PCHF"/>
    <property type="match status" value="1"/>
</dbReference>
<name>A0A9X1PUW1_STRM4</name>
<dbReference type="InterPro" id="IPR057737">
    <property type="entry name" value="Condensation_MtbB-like"/>
</dbReference>
<dbReference type="InterPro" id="IPR001242">
    <property type="entry name" value="Condensation_dom"/>
</dbReference>
<comment type="similarity">
    <text evidence="3">Belongs to the ATP-dependent AMP-binding enzyme family. MbtB subfamily.</text>
</comment>
<dbReference type="InterPro" id="IPR041464">
    <property type="entry name" value="TubC_N"/>
</dbReference>
<dbReference type="Gene3D" id="3.40.50.12780">
    <property type="entry name" value="N-terminal domain of ligase-like"/>
    <property type="match status" value="1"/>
</dbReference>
<dbReference type="Pfam" id="PF08242">
    <property type="entry name" value="Methyltransf_12"/>
    <property type="match status" value="1"/>
</dbReference>
<proteinExistence type="inferred from homology"/>
<protein>
    <recommendedName>
        <fullName evidence="4">Phenyloxazoline synthase MbtB</fullName>
    </recommendedName>
    <alternativeName>
        <fullName evidence="9">Mycobactin synthetase protein B</fullName>
    </alternativeName>
</protein>
<dbReference type="Gene3D" id="3.30.559.10">
    <property type="entry name" value="Chloramphenicol acetyltransferase-like domain"/>
    <property type="match status" value="1"/>
</dbReference>
<keyword evidence="8" id="KW-0677">Repeat</keyword>
<dbReference type="PROSITE" id="PS00012">
    <property type="entry name" value="PHOSPHOPANTETHEINE"/>
    <property type="match status" value="1"/>
</dbReference>
<dbReference type="SUPFAM" id="SSF53335">
    <property type="entry name" value="S-adenosyl-L-methionine-dependent methyltransferases"/>
    <property type="match status" value="1"/>
</dbReference>
<dbReference type="InterPro" id="IPR020845">
    <property type="entry name" value="AMP-binding_CS"/>
</dbReference>
<dbReference type="SUPFAM" id="SSF52777">
    <property type="entry name" value="CoA-dependent acyltransferases"/>
    <property type="match status" value="2"/>
</dbReference>